<protein>
    <recommendedName>
        <fullName evidence="3">Isoleucyl-tRNA synthetase</fullName>
    </recommendedName>
</protein>
<organism evidence="1 2">
    <name type="scientific">Enterococcus mundtii</name>
    <dbReference type="NCBI Taxonomy" id="53346"/>
    <lineage>
        <taxon>Bacteria</taxon>
        <taxon>Bacillati</taxon>
        <taxon>Bacillota</taxon>
        <taxon>Bacilli</taxon>
        <taxon>Lactobacillales</taxon>
        <taxon>Enterococcaceae</taxon>
        <taxon>Enterococcus</taxon>
    </lineage>
</organism>
<comment type="caution">
    <text evidence="1">The sequence shown here is derived from an EMBL/GenBank/DDBJ whole genome shotgun (WGS) entry which is preliminary data.</text>
</comment>
<dbReference type="AlphaFoldDB" id="A0A242KZ36"/>
<name>A0A242KZ36_ENTMU</name>
<dbReference type="Proteomes" id="UP000195024">
    <property type="component" value="Unassembled WGS sequence"/>
</dbReference>
<sequence>MCFIMNKEEILQKIKDLVQSGNFTEAKTFFEEHKEQLGPYKEKAQEFLQGVDFQGITDKFKNLFK</sequence>
<gene>
    <name evidence="1" type="ORF">A5802_000866</name>
</gene>
<dbReference type="EMBL" id="NGMS01000001">
    <property type="protein sequence ID" value="OTP27131.1"/>
    <property type="molecule type" value="Genomic_DNA"/>
</dbReference>
<evidence type="ECO:0000313" key="2">
    <source>
        <dbReference type="Proteomes" id="UP000195024"/>
    </source>
</evidence>
<accession>A0A242KZ36</accession>
<proteinExistence type="predicted"/>
<reference evidence="1 2" key="1">
    <citation type="submission" date="2017-05" db="EMBL/GenBank/DDBJ databases">
        <title>The Genome Sequence of Enterococcus mundtii 6B1_DIV0119.</title>
        <authorList>
            <consortium name="The Broad Institute Genomics Platform"/>
            <consortium name="The Broad Institute Genomic Center for Infectious Diseases"/>
            <person name="Earl A."/>
            <person name="Manson A."/>
            <person name="Schwartman J."/>
            <person name="Gilmore M."/>
            <person name="Abouelleil A."/>
            <person name="Cao P."/>
            <person name="Chapman S."/>
            <person name="Cusick C."/>
            <person name="Shea T."/>
            <person name="Young S."/>
            <person name="Neafsey D."/>
            <person name="Nusbaum C."/>
            <person name="Birren B."/>
        </authorList>
    </citation>
    <scope>NUCLEOTIDE SEQUENCE [LARGE SCALE GENOMIC DNA]</scope>
    <source>
        <strain evidence="1 2">6B1_DIV0119</strain>
    </source>
</reference>
<evidence type="ECO:0008006" key="3">
    <source>
        <dbReference type="Google" id="ProtNLM"/>
    </source>
</evidence>
<evidence type="ECO:0000313" key="1">
    <source>
        <dbReference type="EMBL" id="OTP27131.1"/>
    </source>
</evidence>